<dbReference type="CDD" id="cd16620">
    <property type="entry name" value="vRING-HC-C4C4_RBBP6"/>
    <property type="match status" value="1"/>
</dbReference>
<keyword evidence="3 6" id="KW-0863">Zinc-finger</keyword>
<evidence type="ECO:0000259" key="9">
    <source>
        <dbReference type="PROSITE" id="PS50158"/>
    </source>
</evidence>
<reference evidence="11" key="1">
    <citation type="submission" date="2020-05" db="EMBL/GenBank/DDBJ databases">
        <title>Phylogenomic resolution of chytrid fungi.</title>
        <authorList>
            <person name="Stajich J.E."/>
            <person name="Amses K."/>
            <person name="Simmons R."/>
            <person name="Seto K."/>
            <person name="Myers J."/>
            <person name="Bonds A."/>
            <person name="Quandt C.A."/>
            <person name="Barry K."/>
            <person name="Liu P."/>
            <person name="Grigoriev I."/>
            <person name="Longcore J.E."/>
            <person name="James T.Y."/>
        </authorList>
    </citation>
    <scope>NUCLEOTIDE SEQUENCE</scope>
    <source>
        <strain evidence="11">JEL0318</strain>
    </source>
</reference>
<proteinExistence type="predicted"/>
<keyword evidence="4" id="KW-0862">Zinc</keyword>
<feature type="domain" description="RING-type" evidence="8">
    <location>
        <begin position="323"/>
        <end position="368"/>
    </location>
</feature>
<dbReference type="PROSITE" id="PS51282">
    <property type="entry name" value="DWNN"/>
    <property type="match status" value="1"/>
</dbReference>
<dbReference type="Gene3D" id="4.10.60.10">
    <property type="entry name" value="Zinc finger, CCHC-type"/>
    <property type="match status" value="1"/>
</dbReference>
<evidence type="ECO:0000256" key="2">
    <source>
        <dbReference type="ARBA" id="ARBA00022723"/>
    </source>
</evidence>
<evidence type="ECO:0008006" key="13">
    <source>
        <dbReference type="Google" id="ProtNLM"/>
    </source>
</evidence>
<keyword evidence="2" id="KW-0479">Metal-binding</keyword>
<dbReference type="GO" id="GO:0006511">
    <property type="term" value="P:ubiquitin-dependent protein catabolic process"/>
    <property type="evidence" value="ECO:0007669"/>
    <property type="project" value="TreeGrafter"/>
</dbReference>
<dbReference type="GO" id="GO:0016567">
    <property type="term" value="P:protein ubiquitination"/>
    <property type="evidence" value="ECO:0007669"/>
    <property type="project" value="InterPro"/>
</dbReference>
<evidence type="ECO:0000256" key="1">
    <source>
        <dbReference type="ARBA" id="ARBA00004123"/>
    </source>
</evidence>
<keyword evidence="5" id="KW-0539">Nucleus</keyword>
<dbReference type="InterPro" id="IPR001841">
    <property type="entry name" value="Znf_RING"/>
</dbReference>
<feature type="compositionally biased region" description="Gly residues" evidence="7">
    <location>
        <begin position="199"/>
        <end position="210"/>
    </location>
</feature>
<dbReference type="PROSITE" id="PS50158">
    <property type="entry name" value="ZF_CCHC"/>
    <property type="match status" value="1"/>
</dbReference>
<evidence type="ECO:0000313" key="12">
    <source>
        <dbReference type="Proteomes" id="UP001212841"/>
    </source>
</evidence>
<feature type="compositionally biased region" description="Gly residues" evidence="7">
    <location>
        <begin position="181"/>
        <end position="192"/>
    </location>
</feature>
<evidence type="ECO:0000256" key="3">
    <source>
        <dbReference type="ARBA" id="ARBA00022771"/>
    </source>
</evidence>
<name>A0AAD5WZ36_9FUNG</name>
<dbReference type="SUPFAM" id="SSF57756">
    <property type="entry name" value="Retrovirus zinc finger-like domains"/>
    <property type="match status" value="1"/>
</dbReference>
<keyword evidence="12" id="KW-1185">Reference proteome</keyword>
<dbReference type="GO" id="GO:0003676">
    <property type="term" value="F:nucleic acid binding"/>
    <property type="evidence" value="ECO:0007669"/>
    <property type="project" value="InterPro"/>
</dbReference>
<comment type="subcellular location">
    <subcellularLocation>
        <location evidence="1">Nucleus</location>
    </subcellularLocation>
</comment>
<gene>
    <name evidence="11" type="ORF">HK097_004365</name>
</gene>
<dbReference type="Proteomes" id="UP001212841">
    <property type="component" value="Unassembled WGS sequence"/>
</dbReference>
<dbReference type="EMBL" id="JADGJD010002106">
    <property type="protein sequence ID" value="KAJ3034899.1"/>
    <property type="molecule type" value="Genomic_DNA"/>
</dbReference>
<dbReference type="Gene3D" id="3.30.40.10">
    <property type="entry name" value="Zinc/RING finger domain, C3HC4 (zinc finger)"/>
    <property type="match status" value="1"/>
</dbReference>
<dbReference type="InterPro" id="IPR001878">
    <property type="entry name" value="Znf_CCHC"/>
</dbReference>
<dbReference type="InterPro" id="IPR036875">
    <property type="entry name" value="Znf_CCHC_sf"/>
</dbReference>
<dbReference type="SMART" id="SM01180">
    <property type="entry name" value="DWNN"/>
    <property type="match status" value="1"/>
</dbReference>
<dbReference type="FunFam" id="3.10.20.90:FF:000070">
    <property type="entry name" value="E3 ubiquitin-protein ligase RBBP6 isoform X2"/>
    <property type="match status" value="1"/>
</dbReference>
<evidence type="ECO:0000259" key="8">
    <source>
        <dbReference type="PROSITE" id="PS50089"/>
    </source>
</evidence>
<dbReference type="GO" id="GO:0061630">
    <property type="term" value="F:ubiquitin protein ligase activity"/>
    <property type="evidence" value="ECO:0007669"/>
    <property type="project" value="InterPro"/>
</dbReference>
<feature type="region of interest" description="Disordered" evidence="7">
    <location>
        <begin position="492"/>
        <end position="519"/>
    </location>
</feature>
<protein>
    <recommendedName>
        <fullName evidence="13">DWNN-domain-containing protein</fullName>
    </recommendedName>
</protein>
<dbReference type="InterPro" id="IPR033489">
    <property type="entry name" value="RBBP6"/>
</dbReference>
<dbReference type="SUPFAM" id="SSF57850">
    <property type="entry name" value="RING/U-box"/>
    <property type="match status" value="1"/>
</dbReference>
<evidence type="ECO:0000256" key="5">
    <source>
        <dbReference type="ARBA" id="ARBA00023242"/>
    </source>
</evidence>
<feature type="domain" description="CCHC-type" evidence="9">
    <location>
        <begin position="227"/>
        <end position="241"/>
    </location>
</feature>
<dbReference type="GO" id="GO:0005634">
    <property type="term" value="C:nucleus"/>
    <property type="evidence" value="ECO:0007669"/>
    <property type="project" value="UniProtKB-SubCell"/>
</dbReference>
<evidence type="ECO:0000256" key="7">
    <source>
        <dbReference type="SAM" id="MobiDB-lite"/>
    </source>
</evidence>
<dbReference type="GO" id="GO:0008270">
    <property type="term" value="F:zinc ion binding"/>
    <property type="evidence" value="ECO:0007669"/>
    <property type="project" value="UniProtKB-KW"/>
</dbReference>
<dbReference type="InterPro" id="IPR013083">
    <property type="entry name" value="Znf_RING/FYVE/PHD"/>
</dbReference>
<evidence type="ECO:0000256" key="4">
    <source>
        <dbReference type="ARBA" id="ARBA00022833"/>
    </source>
</evidence>
<dbReference type="GO" id="GO:0006397">
    <property type="term" value="P:mRNA processing"/>
    <property type="evidence" value="ECO:0007669"/>
    <property type="project" value="InterPro"/>
</dbReference>
<comment type="caution">
    <text evidence="11">The sequence shown here is derived from an EMBL/GenBank/DDBJ whole genome shotgun (WGS) entry which is preliminary data.</text>
</comment>
<dbReference type="SMART" id="SM00343">
    <property type="entry name" value="ZnF_C2HC"/>
    <property type="match status" value="1"/>
</dbReference>
<dbReference type="Pfam" id="PF08783">
    <property type="entry name" value="DWNN"/>
    <property type="match status" value="1"/>
</dbReference>
<dbReference type="Pfam" id="PF13696">
    <property type="entry name" value="zf-CCHC_2"/>
    <property type="match status" value="1"/>
</dbReference>
<feature type="non-terminal residue" evidence="11">
    <location>
        <position position="519"/>
    </location>
</feature>
<dbReference type="PROSITE" id="PS50089">
    <property type="entry name" value="ZF_RING_2"/>
    <property type="match status" value="1"/>
</dbReference>
<dbReference type="InterPro" id="IPR025829">
    <property type="entry name" value="Zn_knuckle_CX2CX3GHX4C"/>
</dbReference>
<evidence type="ECO:0000313" key="11">
    <source>
        <dbReference type="EMBL" id="KAJ3034899.1"/>
    </source>
</evidence>
<feature type="region of interest" description="Disordered" evidence="7">
    <location>
        <begin position="178"/>
        <end position="217"/>
    </location>
</feature>
<evidence type="ECO:0000256" key="6">
    <source>
        <dbReference type="PROSITE-ProRule" id="PRU00047"/>
    </source>
</evidence>
<dbReference type="AlphaFoldDB" id="A0AAD5WZ36"/>
<feature type="domain" description="DWNN" evidence="10">
    <location>
        <begin position="4"/>
        <end position="77"/>
    </location>
</feature>
<sequence>MSIVYYKFKSAKDYDTCTFDGPSISVFDLKKEIMVQKKLGKGTDFDLMIYNAQTNEEYADDLYLIPRNTSILVSRNPAARPGKGTAQRYLNSVMPTTTSGGARGARGMPQPAQLVRSTSLTTTANKPQAAAPAPEVDLESMTEEQRIEYMLQQQAEQWQQTQDFMATQKPIYRTYNNSTRGGRGGHQGGGGAHHATGANGEGVGGGGGSGHSRYGDQNRAPPPGYICYRCGNKGHFINACPTIGNKDFDRPKLKRTTGIPKIFLKTVDTKDAVGGGVMVTQSGELVVAQPNEQAWNKMNAQTRSYLGAGDAYEMAPILDELACMICKKLLRDAVTIPCCGTNFCDECIRHSLLEHEDNDMRFKCPNCHSDQTPDNLVTNQPLRQAVDKHIREFAASKFKAEADGSVGGEGSDTGSNAPAEGTETQPQQDATASITANVATPPPQQAPVVEKPKAPVVTGPMIISRPPREGKSYKIITPVVKHVIAEAPTTVPASVASTSAPVVASGSSPSSSSEPVLTA</sequence>
<feature type="compositionally biased region" description="Polar residues" evidence="7">
    <location>
        <begin position="412"/>
        <end position="431"/>
    </location>
</feature>
<feature type="region of interest" description="Disordered" evidence="7">
    <location>
        <begin position="401"/>
        <end position="431"/>
    </location>
</feature>
<dbReference type="PANTHER" id="PTHR15439">
    <property type="entry name" value="RETINOBLASTOMA-BINDING PROTEIN 6"/>
    <property type="match status" value="1"/>
</dbReference>
<dbReference type="PANTHER" id="PTHR15439:SF0">
    <property type="entry name" value="CELL DIVISION CYCLE AND APOPTOSIS REGULATOR PROTEIN 1-RELATED"/>
    <property type="match status" value="1"/>
</dbReference>
<dbReference type="InterPro" id="IPR014891">
    <property type="entry name" value="DWNN_domain"/>
</dbReference>
<accession>A0AAD5WZ36</accession>
<evidence type="ECO:0000259" key="10">
    <source>
        <dbReference type="PROSITE" id="PS51282"/>
    </source>
</evidence>
<organism evidence="11 12">
    <name type="scientific">Rhizophlyctis rosea</name>
    <dbReference type="NCBI Taxonomy" id="64517"/>
    <lineage>
        <taxon>Eukaryota</taxon>
        <taxon>Fungi</taxon>
        <taxon>Fungi incertae sedis</taxon>
        <taxon>Chytridiomycota</taxon>
        <taxon>Chytridiomycota incertae sedis</taxon>
        <taxon>Chytridiomycetes</taxon>
        <taxon>Rhizophlyctidales</taxon>
        <taxon>Rhizophlyctidaceae</taxon>
        <taxon>Rhizophlyctis</taxon>
    </lineage>
</organism>
<dbReference type="Gene3D" id="3.10.20.90">
    <property type="entry name" value="Phosphatidylinositol 3-kinase Catalytic Subunit, Chain A, domain 1"/>
    <property type="match status" value="1"/>
</dbReference>